<sequence>MTEFWRGILRSFVNALSGAILLILFMPETANFFDWFAAALALHFFVRTTVGGVK</sequence>
<evidence type="ECO:0000313" key="2">
    <source>
        <dbReference type="EMBL" id="CAB4155339.1"/>
    </source>
</evidence>
<organism evidence="2">
    <name type="scientific">uncultured Caudovirales phage</name>
    <dbReference type="NCBI Taxonomy" id="2100421"/>
    <lineage>
        <taxon>Viruses</taxon>
        <taxon>Duplodnaviria</taxon>
        <taxon>Heunggongvirae</taxon>
        <taxon>Uroviricota</taxon>
        <taxon>Caudoviricetes</taxon>
        <taxon>Peduoviridae</taxon>
        <taxon>Maltschvirus</taxon>
        <taxon>Maltschvirus maltsch</taxon>
    </lineage>
</organism>
<proteinExistence type="predicted"/>
<protein>
    <submittedName>
        <fullName evidence="2">Uncharacterized protein</fullName>
    </submittedName>
</protein>
<evidence type="ECO:0000256" key="1">
    <source>
        <dbReference type="SAM" id="Phobius"/>
    </source>
</evidence>
<gene>
    <name evidence="2" type="ORF">UFOVP670_7</name>
</gene>
<reference evidence="2" key="1">
    <citation type="submission" date="2020-04" db="EMBL/GenBank/DDBJ databases">
        <authorList>
            <person name="Chiriac C."/>
            <person name="Salcher M."/>
            <person name="Ghai R."/>
            <person name="Kavagutti S V."/>
        </authorList>
    </citation>
    <scope>NUCLEOTIDE SEQUENCE</scope>
</reference>
<keyword evidence="1" id="KW-1133">Transmembrane helix</keyword>
<keyword evidence="1" id="KW-0472">Membrane</keyword>
<dbReference type="EMBL" id="LR796632">
    <property type="protein sequence ID" value="CAB4155339.1"/>
    <property type="molecule type" value="Genomic_DNA"/>
</dbReference>
<name>A0A6J5N8D4_9CAUD</name>
<feature type="transmembrane region" description="Helical" evidence="1">
    <location>
        <begin position="7"/>
        <end position="26"/>
    </location>
</feature>
<accession>A0A6J5N8D4</accession>
<keyword evidence="1" id="KW-0812">Transmembrane</keyword>